<feature type="domain" description="HTH hxlR-type" evidence="4">
    <location>
        <begin position="16"/>
        <end position="115"/>
    </location>
</feature>
<dbReference type="InterPro" id="IPR036390">
    <property type="entry name" value="WH_DNA-bd_sf"/>
</dbReference>
<reference evidence="5 6" key="1">
    <citation type="submission" date="2017-03" db="EMBL/GenBank/DDBJ databases">
        <title>Genome sequence of Clostridium hungatei DSM 14427.</title>
        <authorList>
            <person name="Poehlein A."/>
            <person name="Daniel R."/>
        </authorList>
    </citation>
    <scope>NUCLEOTIDE SEQUENCE [LARGE SCALE GENOMIC DNA]</scope>
    <source>
        <strain evidence="5 6">DSM 14427</strain>
    </source>
</reference>
<organism evidence="5 6">
    <name type="scientific">Ruminiclostridium hungatei</name>
    <name type="common">Clostridium hungatei</name>
    <dbReference type="NCBI Taxonomy" id="48256"/>
    <lineage>
        <taxon>Bacteria</taxon>
        <taxon>Bacillati</taxon>
        <taxon>Bacillota</taxon>
        <taxon>Clostridia</taxon>
        <taxon>Eubacteriales</taxon>
        <taxon>Oscillospiraceae</taxon>
        <taxon>Ruminiclostridium</taxon>
    </lineage>
</organism>
<evidence type="ECO:0000313" key="6">
    <source>
        <dbReference type="Proteomes" id="UP000191554"/>
    </source>
</evidence>
<dbReference type="SUPFAM" id="SSF46785">
    <property type="entry name" value="Winged helix' DNA-binding domain"/>
    <property type="match status" value="1"/>
</dbReference>
<comment type="caution">
    <text evidence="5">The sequence shown here is derived from an EMBL/GenBank/DDBJ whole genome shotgun (WGS) entry which is preliminary data.</text>
</comment>
<dbReference type="RefSeq" id="WP_080062956.1">
    <property type="nucleotide sequence ID" value="NZ_MZGX01000002.1"/>
</dbReference>
<sequence>MNNGKTSEKPVYCNKCAVTHALEIIGGKWRLPIIWELSARESLRYNELKRRLTGITNIMLTRSLQGLEEHGLVDRMELSSIPPHVEYSLTERCKELLPALDIINQWGEEQMLNPCNGKSAK</sequence>
<dbReference type="InterPro" id="IPR002577">
    <property type="entry name" value="HTH_HxlR"/>
</dbReference>
<dbReference type="AlphaFoldDB" id="A0A1V4SQF5"/>
<gene>
    <name evidence="5" type="primary">hxlR</name>
    <name evidence="5" type="ORF">CLHUN_04880</name>
</gene>
<dbReference type="OrthoDB" id="9791143at2"/>
<dbReference type="PROSITE" id="PS51118">
    <property type="entry name" value="HTH_HXLR"/>
    <property type="match status" value="1"/>
</dbReference>
<dbReference type="STRING" id="48256.CLHUN_04880"/>
<dbReference type="PANTHER" id="PTHR33204">
    <property type="entry name" value="TRANSCRIPTIONAL REGULATOR, MARR FAMILY"/>
    <property type="match status" value="1"/>
</dbReference>
<dbReference type="Gene3D" id="1.10.10.10">
    <property type="entry name" value="Winged helix-like DNA-binding domain superfamily/Winged helix DNA-binding domain"/>
    <property type="match status" value="1"/>
</dbReference>
<keyword evidence="2" id="KW-0238">DNA-binding</keyword>
<evidence type="ECO:0000256" key="3">
    <source>
        <dbReference type="ARBA" id="ARBA00023163"/>
    </source>
</evidence>
<dbReference type="EMBL" id="MZGX01000002">
    <property type="protein sequence ID" value="OPX46013.1"/>
    <property type="molecule type" value="Genomic_DNA"/>
</dbReference>
<keyword evidence="1" id="KW-0805">Transcription regulation</keyword>
<dbReference type="GO" id="GO:0003677">
    <property type="term" value="F:DNA binding"/>
    <property type="evidence" value="ECO:0007669"/>
    <property type="project" value="UniProtKB-KW"/>
</dbReference>
<dbReference type="Pfam" id="PF01638">
    <property type="entry name" value="HxlR"/>
    <property type="match status" value="1"/>
</dbReference>
<dbReference type="Proteomes" id="UP000191554">
    <property type="component" value="Unassembled WGS sequence"/>
</dbReference>
<accession>A0A1V4SQF5</accession>
<dbReference type="InterPro" id="IPR036388">
    <property type="entry name" value="WH-like_DNA-bd_sf"/>
</dbReference>
<evidence type="ECO:0000256" key="1">
    <source>
        <dbReference type="ARBA" id="ARBA00023015"/>
    </source>
</evidence>
<protein>
    <submittedName>
        <fullName evidence="5">HTH-type transcriptional activator HxlR</fullName>
    </submittedName>
</protein>
<evidence type="ECO:0000259" key="4">
    <source>
        <dbReference type="PROSITE" id="PS51118"/>
    </source>
</evidence>
<evidence type="ECO:0000313" key="5">
    <source>
        <dbReference type="EMBL" id="OPX46013.1"/>
    </source>
</evidence>
<keyword evidence="6" id="KW-1185">Reference proteome</keyword>
<keyword evidence="3" id="KW-0804">Transcription</keyword>
<proteinExistence type="predicted"/>
<evidence type="ECO:0000256" key="2">
    <source>
        <dbReference type="ARBA" id="ARBA00023125"/>
    </source>
</evidence>
<name>A0A1V4SQF5_RUMHU</name>